<name>A0A4V5PMU5_9BACT</name>
<dbReference type="Proteomes" id="UP000309215">
    <property type="component" value="Unassembled WGS sequence"/>
</dbReference>
<dbReference type="AlphaFoldDB" id="A0A4V5PMU5"/>
<evidence type="ECO:0000313" key="2">
    <source>
        <dbReference type="Proteomes" id="UP000309215"/>
    </source>
</evidence>
<keyword evidence="2" id="KW-1185">Reference proteome</keyword>
<proteinExistence type="predicted"/>
<dbReference type="PANTHER" id="PTHR33361">
    <property type="entry name" value="GLR0591 PROTEIN"/>
    <property type="match status" value="1"/>
</dbReference>
<protein>
    <submittedName>
        <fullName evidence="1">DUF885 domain-containing protein</fullName>
    </submittedName>
</protein>
<dbReference type="OrthoDB" id="9769898at2"/>
<dbReference type="EMBL" id="SSMQ01000163">
    <property type="protein sequence ID" value="TKC89030.1"/>
    <property type="molecule type" value="Genomic_DNA"/>
</dbReference>
<gene>
    <name evidence="1" type="ORF">E8A74_51360</name>
</gene>
<organism evidence="1 2">
    <name type="scientific">Polyangium fumosum</name>
    <dbReference type="NCBI Taxonomy" id="889272"/>
    <lineage>
        <taxon>Bacteria</taxon>
        <taxon>Pseudomonadati</taxon>
        <taxon>Myxococcota</taxon>
        <taxon>Polyangia</taxon>
        <taxon>Polyangiales</taxon>
        <taxon>Polyangiaceae</taxon>
        <taxon>Polyangium</taxon>
    </lineage>
</organism>
<reference evidence="1 2" key="1">
    <citation type="submission" date="2019-04" db="EMBL/GenBank/DDBJ databases">
        <authorList>
            <person name="Li Y."/>
            <person name="Wang J."/>
        </authorList>
    </citation>
    <scope>NUCLEOTIDE SEQUENCE [LARGE SCALE GENOMIC DNA]</scope>
    <source>
        <strain evidence="1 2">DSM 14668</strain>
    </source>
</reference>
<dbReference type="InterPro" id="IPR010281">
    <property type="entry name" value="DUF885"/>
</dbReference>
<dbReference type="Pfam" id="PF05960">
    <property type="entry name" value="DUF885"/>
    <property type="match status" value="1"/>
</dbReference>
<comment type="caution">
    <text evidence="1">The sequence shown here is derived from an EMBL/GenBank/DDBJ whole genome shotgun (WGS) entry which is preliminary data.</text>
</comment>
<accession>A0A4V5PMU5</accession>
<evidence type="ECO:0000313" key="1">
    <source>
        <dbReference type="EMBL" id="TKC89030.1"/>
    </source>
</evidence>
<sequence>MFGDGGQTPWRAAAGAFVVRLFLKPIQVREALRKLAAHTSAAWALLLVRSESAAAVTALDWGDCMVRTSRNFPRMKARSFVALFSLCLALPACSAGTQVKGPARAPESFPALRDRVVDAWLADHPQSARQLGLHAFDGVVPDFRKAAIDARLSRARKAREELAAVPPAGLSADDSLDRALLLQELDLELFEVDEMHVFQKAPQTYEELFAVNDYLDRDYAPLEVRARKLLAHEKAALGQVAHALANLSRPVPRPVLETGIHIYKGYVRYLREDVPKQLQKLTDVALLAEITQTNEKLAREAETMVERLRVDYLPSADQSFALGEAGFRKLLEVQEGLHLSLDEFLRLGEADLEANRRAYEALRSKVTPTRTTAEELLAEATKLVDAARAFVVEEDIVTIPSQEPILVKETPPFMRWNSAFQDAPGPFETARVPSFFYITMPDPSWPKAEQEAYLPWRGQLISITTHEVWPGHFLQGLWQNRSPTRVQKMFTSYSFREGWAHYGEQMMIDEGFAANEPEARLGQLSDALLRDCRYVVAAGLHAKGMTVEQAAERFEKECFQDPATAREQAVRGTFDPGYFAYTLGKLQILALREEAKRRLGKRFSLRKFHDTLLAHGAPPIALVRERVLAEMEAIAK</sequence>
<dbReference type="PANTHER" id="PTHR33361:SF15">
    <property type="entry name" value="DUF885 FAMILY LIPOPROTEIN"/>
    <property type="match status" value="1"/>
</dbReference>